<keyword evidence="2" id="KW-0227">DNA damage</keyword>
<dbReference type="InterPro" id="IPR022043">
    <property type="entry name" value="CAF1A_DD"/>
</dbReference>
<evidence type="ECO:0000256" key="5">
    <source>
        <dbReference type="SAM" id="MobiDB-lite"/>
    </source>
</evidence>
<sequence>MPLLTMSANIQELDSSPRKRSHDDFADSAFDESLPFNSSNLKGQDQSLGENSSNPTDQTQSQMAPGASGQPPAKRRRVTAEEKAKLEREAAAKKKEKGELKTAKEKAAALQKEEKEKMRAEKAAEKAKAEAEKKARQEEREKKKREKEEEERLEKEKKEKAQPKIAAFFKFQPTTPKKAGTATPEAGTPRDGSPSPLQQKSEEVSDYRKRFMPFFVKEHVRLADQPFAMDDKTKEVKSAILDEYLRGDRGTFDPRPFNPAGSLQLPPLSSARGRTYPSVQKIMSEHQTSSGPVDLTTESQNAQIRQTRELLRQVPMKFLGFREDVRPAYYGTVTSHPSRSLRKLARSPVSRGLLPLNYDYDSEAEWQDDGEGEDLDDLDDEEEELDDDEEMGDFLDDSEDAGRARAAFSGFMEPDSTGLCWENRKRLGPLANMYKYRMEFILDLDHHSEIDPFSTKYWEPEVAPTTRDRKPLTAGASNDTAGSTPAMAPPPAPADAFAALTSAATKADAKKALMPAELLDDFKKVILDFSELTKVGVIEVLSSKFPKCTKNQVRNSLEEVAERVNKVWRLKT</sequence>
<dbReference type="eggNOG" id="KOG4363">
    <property type="taxonomic scope" value="Eukaryota"/>
</dbReference>
<feature type="domain" description="Chromatin assembly factor 1 subunit A dimerization" evidence="6">
    <location>
        <begin position="317"/>
        <end position="390"/>
    </location>
</feature>
<dbReference type="AlphaFoldDB" id="R8BH50"/>
<feature type="compositionally biased region" description="Low complexity" evidence="5">
    <location>
        <begin position="173"/>
        <end position="184"/>
    </location>
</feature>
<dbReference type="GeneID" id="19326465"/>
<keyword evidence="4" id="KW-0539">Nucleus</keyword>
<evidence type="ECO:0000313" key="9">
    <source>
        <dbReference type="Proteomes" id="UP000014074"/>
    </source>
</evidence>
<dbReference type="GO" id="GO:0006334">
    <property type="term" value="P:nucleosome assembly"/>
    <property type="evidence" value="ECO:0007669"/>
    <property type="project" value="TreeGrafter"/>
</dbReference>
<dbReference type="Pfam" id="PF21796">
    <property type="entry name" value="Cac1_C"/>
    <property type="match status" value="1"/>
</dbReference>
<organism evidence="8 9">
    <name type="scientific">Phaeoacremonium minimum (strain UCR-PA7)</name>
    <name type="common">Esca disease fungus</name>
    <name type="synonym">Togninia minima</name>
    <dbReference type="NCBI Taxonomy" id="1286976"/>
    <lineage>
        <taxon>Eukaryota</taxon>
        <taxon>Fungi</taxon>
        <taxon>Dikarya</taxon>
        <taxon>Ascomycota</taxon>
        <taxon>Pezizomycotina</taxon>
        <taxon>Sordariomycetes</taxon>
        <taxon>Sordariomycetidae</taxon>
        <taxon>Togniniales</taxon>
        <taxon>Togniniaceae</taxon>
        <taxon>Phaeoacremonium</taxon>
    </lineage>
</organism>
<keyword evidence="3" id="KW-0234">DNA repair</keyword>
<feature type="compositionally biased region" description="Basic and acidic residues" evidence="5">
    <location>
        <begin position="78"/>
        <end position="162"/>
    </location>
</feature>
<dbReference type="GO" id="GO:0033186">
    <property type="term" value="C:CAF-1 complex"/>
    <property type="evidence" value="ECO:0007669"/>
    <property type="project" value="TreeGrafter"/>
</dbReference>
<dbReference type="GO" id="GO:0005634">
    <property type="term" value="C:nucleus"/>
    <property type="evidence" value="ECO:0007669"/>
    <property type="project" value="UniProtKB-SubCell"/>
</dbReference>
<accession>R8BH50</accession>
<dbReference type="RefSeq" id="XP_007916602.1">
    <property type="nucleotide sequence ID" value="XM_007918411.1"/>
</dbReference>
<feature type="compositionally biased region" description="Basic and acidic residues" evidence="5">
    <location>
        <begin position="15"/>
        <end position="25"/>
    </location>
</feature>
<evidence type="ECO:0000256" key="2">
    <source>
        <dbReference type="ARBA" id="ARBA00022763"/>
    </source>
</evidence>
<feature type="region of interest" description="Disordered" evidence="5">
    <location>
        <begin position="251"/>
        <end position="271"/>
    </location>
</feature>
<dbReference type="GO" id="GO:0006281">
    <property type="term" value="P:DNA repair"/>
    <property type="evidence" value="ECO:0007669"/>
    <property type="project" value="UniProtKB-KW"/>
</dbReference>
<feature type="compositionally biased region" description="Polar residues" evidence="5">
    <location>
        <begin position="1"/>
        <end position="14"/>
    </location>
</feature>
<evidence type="ECO:0000259" key="6">
    <source>
        <dbReference type="Pfam" id="PF12253"/>
    </source>
</evidence>
<dbReference type="InterPro" id="IPR048800">
    <property type="entry name" value="Cac1-like_C"/>
</dbReference>
<feature type="domain" description="Chromatin assembly factor 1 subunit Cac1-like C-terminal" evidence="7">
    <location>
        <begin position="519"/>
        <end position="570"/>
    </location>
</feature>
<evidence type="ECO:0000259" key="7">
    <source>
        <dbReference type="Pfam" id="PF21796"/>
    </source>
</evidence>
<dbReference type="HOGENOM" id="CLU_013392_3_0_1"/>
<dbReference type="KEGG" id="tmn:UCRPA7_5867"/>
<evidence type="ECO:0000256" key="1">
    <source>
        <dbReference type="ARBA" id="ARBA00004123"/>
    </source>
</evidence>
<evidence type="ECO:0000256" key="3">
    <source>
        <dbReference type="ARBA" id="ARBA00023204"/>
    </source>
</evidence>
<feature type="region of interest" description="Disordered" evidence="5">
    <location>
        <begin position="461"/>
        <end position="489"/>
    </location>
</feature>
<name>R8BH50_PHAM7</name>
<dbReference type="EMBL" id="KB933203">
    <property type="protein sequence ID" value="EON98670.1"/>
    <property type="molecule type" value="Genomic_DNA"/>
</dbReference>
<comment type="subcellular location">
    <subcellularLocation>
        <location evidence="1">Nucleus</location>
    </subcellularLocation>
</comment>
<dbReference type="Proteomes" id="UP000014074">
    <property type="component" value="Unassembled WGS sequence"/>
</dbReference>
<feature type="region of interest" description="Disordered" evidence="5">
    <location>
        <begin position="1"/>
        <end position="204"/>
    </location>
</feature>
<proteinExistence type="predicted"/>
<gene>
    <name evidence="8" type="ORF">UCRPA7_5867</name>
</gene>
<dbReference type="PANTHER" id="PTHR15272">
    <property type="entry name" value="CHROMATIN ASSEMBLY FACTOR 1 SUBUNIT A CAF-1 SUBUNIT A"/>
    <property type="match status" value="1"/>
</dbReference>
<evidence type="ECO:0000313" key="8">
    <source>
        <dbReference type="EMBL" id="EON98670.1"/>
    </source>
</evidence>
<feature type="region of interest" description="Disordered" evidence="5">
    <location>
        <begin position="361"/>
        <end position="396"/>
    </location>
</feature>
<dbReference type="PANTHER" id="PTHR15272:SF0">
    <property type="entry name" value="CHROMATIN ASSEMBLY FACTOR 1 SUBUNIT A"/>
    <property type="match status" value="1"/>
</dbReference>
<evidence type="ECO:0000256" key="4">
    <source>
        <dbReference type="ARBA" id="ARBA00023242"/>
    </source>
</evidence>
<reference evidence="9" key="1">
    <citation type="journal article" date="2013" name="Genome Announc.">
        <title>Draft genome sequence of the ascomycete Phaeoacremonium aleophilum strain UCR-PA7, a causal agent of the esca disease complex in grapevines.</title>
        <authorList>
            <person name="Blanco-Ulate B."/>
            <person name="Rolshausen P."/>
            <person name="Cantu D."/>
        </authorList>
    </citation>
    <scope>NUCLEOTIDE SEQUENCE [LARGE SCALE GENOMIC DNA]</scope>
    <source>
        <strain evidence="9">UCR-PA7</strain>
    </source>
</reference>
<protein>
    <submittedName>
        <fullName evidence="8">Putative chromatin assembly factor 1 subunit a protein</fullName>
    </submittedName>
</protein>
<dbReference type="OrthoDB" id="79480at2759"/>
<keyword evidence="9" id="KW-1185">Reference proteome</keyword>
<feature type="compositionally biased region" description="Polar residues" evidence="5">
    <location>
        <begin position="35"/>
        <end position="63"/>
    </location>
</feature>
<dbReference type="Pfam" id="PF12253">
    <property type="entry name" value="CAF1A_dimeriz"/>
    <property type="match status" value="1"/>
</dbReference>